<organism evidence="1 2">
    <name type="scientific">Desulfitobacterium dehalogenans (strain ATCC 51507 / DSM 9161 / JW/IU-DC1)</name>
    <dbReference type="NCBI Taxonomy" id="756499"/>
    <lineage>
        <taxon>Bacteria</taxon>
        <taxon>Bacillati</taxon>
        <taxon>Bacillota</taxon>
        <taxon>Clostridia</taxon>
        <taxon>Eubacteriales</taxon>
        <taxon>Desulfitobacteriaceae</taxon>
        <taxon>Desulfitobacterium</taxon>
    </lineage>
</organism>
<evidence type="ECO:0000313" key="2">
    <source>
        <dbReference type="Proteomes" id="UP000006053"/>
    </source>
</evidence>
<dbReference type="OrthoDB" id="1798953at2"/>
<dbReference type="RefSeq" id="WP_014793109.1">
    <property type="nucleotide sequence ID" value="NC_018017.1"/>
</dbReference>
<reference evidence="2" key="1">
    <citation type="submission" date="2012-06" db="EMBL/GenBank/DDBJ databases">
        <title>Complete sequence of Desulfitobacterium dehalogenans ATCC 51507.</title>
        <authorList>
            <person name="Lucas S."/>
            <person name="Han J."/>
            <person name="Lapidus A."/>
            <person name="Cheng J.-F."/>
            <person name="Goodwin L."/>
            <person name="Pitluck S."/>
            <person name="Peters L."/>
            <person name="Ovchinnikova G."/>
            <person name="Teshima H."/>
            <person name="Detter J.C."/>
            <person name="Han C."/>
            <person name="Tapia R."/>
            <person name="Land M."/>
            <person name="Hauser L."/>
            <person name="Kyrpides N."/>
            <person name="Ivanova N."/>
            <person name="Pagani I."/>
            <person name="Kruse T."/>
            <person name="de Vos W.M."/>
            <person name="Smidt H."/>
            <person name="Woyke T."/>
        </authorList>
    </citation>
    <scope>NUCLEOTIDE SEQUENCE [LARGE SCALE GENOMIC DNA]</scope>
    <source>
        <strain evidence="2">ATCC 51507 / DSM 9161 / JW/IU-DC1</strain>
    </source>
</reference>
<evidence type="ECO:0000313" key="1">
    <source>
        <dbReference type="EMBL" id="AFL99617.1"/>
    </source>
</evidence>
<dbReference type="STRING" id="756499.Desde_1188"/>
<accession>I4A6N3</accession>
<sequence>MSINHDVGIIEGVYDIALPKVPTSLHRWGRVVWLQDIEIGSQGRFLYIQDGQCSSTHLSRITNVIKATEYVEIHTENNIYKLRLLPVNPHS</sequence>
<dbReference type="EMBL" id="CP003348">
    <property type="protein sequence ID" value="AFL99617.1"/>
    <property type="molecule type" value="Genomic_DNA"/>
</dbReference>
<dbReference type="HOGENOM" id="CLU_2478275_0_0_9"/>
<dbReference type="AlphaFoldDB" id="I4A6N3"/>
<dbReference type="Proteomes" id="UP000006053">
    <property type="component" value="Chromosome"/>
</dbReference>
<dbReference type="eggNOG" id="ENOG50347II">
    <property type="taxonomic scope" value="Bacteria"/>
</dbReference>
<gene>
    <name evidence="1" type="ordered locus">Desde_1188</name>
</gene>
<reference evidence="1 2" key="2">
    <citation type="journal article" date="2015" name="J. Bacteriol.">
        <title>Genomic, proteomic, and biochemical analysis of the organohalide respiratory pathway in Desulfitobacterium dehalogenans.</title>
        <authorList>
            <person name="Kruse T."/>
            <person name="van de Pas B.A."/>
            <person name="Atteia A."/>
            <person name="Krab K."/>
            <person name="Hagen W.R."/>
            <person name="Goodwin L."/>
            <person name="Chain P."/>
            <person name="Boeren S."/>
            <person name="Maphosa F."/>
            <person name="Schraa G."/>
            <person name="de Vos W.M."/>
            <person name="van der Oost J."/>
            <person name="Smidt H."/>
            <person name="Stams A.J."/>
        </authorList>
    </citation>
    <scope>NUCLEOTIDE SEQUENCE [LARGE SCALE GENOMIC DNA]</scope>
    <source>
        <strain evidence="2">ATCC 51507 / DSM 9161 / JW/IU-DC1</strain>
    </source>
</reference>
<protein>
    <submittedName>
        <fullName evidence="1">Uncharacterized protein</fullName>
    </submittedName>
</protein>
<proteinExistence type="predicted"/>
<keyword evidence="2" id="KW-1185">Reference proteome</keyword>
<dbReference type="KEGG" id="ddh:Desde_1188"/>
<name>I4A6N3_DESDJ</name>